<dbReference type="SUPFAM" id="SSF53850">
    <property type="entry name" value="Periplasmic binding protein-like II"/>
    <property type="match status" value="1"/>
</dbReference>
<dbReference type="PANTHER" id="PTHR30290:SF72">
    <property type="entry name" value="HTH-TYPE TRANSCRIPTIONAL REGULATOR SGRR"/>
    <property type="match status" value="1"/>
</dbReference>
<dbReference type="InterPro" id="IPR000914">
    <property type="entry name" value="SBP_5_dom"/>
</dbReference>
<dbReference type="GO" id="GO:0015833">
    <property type="term" value="P:peptide transport"/>
    <property type="evidence" value="ECO:0007669"/>
    <property type="project" value="TreeGrafter"/>
</dbReference>
<dbReference type="PANTHER" id="PTHR30290">
    <property type="entry name" value="PERIPLASMIC BINDING COMPONENT OF ABC TRANSPORTER"/>
    <property type="match status" value="1"/>
</dbReference>
<keyword evidence="1" id="KW-0238">DNA-binding</keyword>
<evidence type="ECO:0000256" key="1">
    <source>
        <dbReference type="ARBA" id="ARBA00023125"/>
    </source>
</evidence>
<dbReference type="InterPro" id="IPR039424">
    <property type="entry name" value="SBP_5"/>
</dbReference>
<accession>A0A4Y3PHQ9</accession>
<evidence type="ECO:0000313" key="4">
    <source>
        <dbReference type="EMBL" id="GEB34032.1"/>
    </source>
</evidence>
<keyword evidence="5" id="KW-1185">Reference proteome</keyword>
<name>A0A4Y3PHQ9_BREPA</name>
<evidence type="ECO:0000259" key="3">
    <source>
        <dbReference type="Pfam" id="PF12793"/>
    </source>
</evidence>
<dbReference type="Gene3D" id="3.10.105.10">
    <property type="entry name" value="Dipeptide-binding Protein, Domain 3"/>
    <property type="match status" value="1"/>
</dbReference>
<comment type="caution">
    <text evidence="4">The sequence shown here is derived from an EMBL/GenBank/DDBJ whole genome shotgun (WGS) entry which is preliminary data.</text>
</comment>
<evidence type="ECO:0000259" key="2">
    <source>
        <dbReference type="Pfam" id="PF00496"/>
    </source>
</evidence>
<dbReference type="CDD" id="cd08507">
    <property type="entry name" value="PBP2_SgrR_like"/>
    <property type="match status" value="1"/>
</dbReference>
<dbReference type="EMBL" id="BJMH01000018">
    <property type="protein sequence ID" value="GEB34032.1"/>
    <property type="molecule type" value="Genomic_DNA"/>
</dbReference>
<dbReference type="InterPro" id="IPR025370">
    <property type="entry name" value="SgrR_HTH_N"/>
</dbReference>
<protein>
    <submittedName>
        <fullName evidence="4">ABC transporter substrate-binding protein</fullName>
    </submittedName>
</protein>
<evidence type="ECO:0000313" key="5">
    <source>
        <dbReference type="Proteomes" id="UP000316882"/>
    </source>
</evidence>
<sequence length="601" mass="69325">MKSHEHFTQMLLGFSAWEPGAELTVGITELAELLCCTPRNVKLILRKWEREGLLRWQPGVGRGNHSTLTILCDVSQFLTDSFHELLSQGNVREAVELLQHKSLPVNVRRCLQEVWDAQFGFVAEEGESRRQDVLRIPRERVLSTLDPAFVAVSAESHFIQQICHTLIIFNPASQSFQPQLAYAWESDQEKRTWTFYLRKGVRFHHGRVLTGKDVAYTIQRLVDLDSPYRWQVEDIVSIEHPDDCTVIFHLREPNGFFLHYAASIALSVLPHDVPFSERAIVGTGPFRMLEFTEDKLVLGAFEDYYRERAILDRVEIWRVSGAEQAKMRYQLPEQAEQTVSSSTVLQGDGDGGNNIEFQEIGCYYLSFNFNKPGIQHDFYFRQAIKHLLDPVQMIEKLRTQNRSPAGSFLPSRSQQMTFQSSTIEEAAACLQKSAYQGETVVLLYGEGKQYGEEAEWLRQRCEQIGIRLEARSATKAETLSDFAEKHADMCMMGEVLQRDIELGLIEIYKNKCTMVYRFLDDKKRGIVNRQLAGVFGLEQQEERLEALARIEDMLRDELWILFIHHARRIDRYHPALQGITLDSFGWIDFSKLWVKSFVTSL</sequence>
<feature type="domain" description="Transcriptional regulator SgrR N-terminal HTH" evidence="3">
    <location>
        <begin position="6"/>
        <end position="102"/>
    </location>
</feature>
<organism evidence="4 5">
    <name type="scientific">Brevibacillus parabrevis</name>
    <dbReference type="NCBI Taxonomy" id="54914"/>
    <lineage>
        <taxon>Bacteria</taxon>
        <taxon>Bacillati</taxon>
        <taxon>Bacillota</taxon>
        <taxon>Bacilli</taxon>
        <taxon>Bacillales</taxon>
        <taxon>Paenibacillaceae</taxon>
        <taxon>Brevibacillus</taxon>
    </lineage>
</organism>
<dbReference type="AlphaFoldDB" id="A0A4Y3PHQ9"/>
<dbReference type="Pfam" id="PF12793">
    <property type="entry name" value="SgrR_N"/>
    <property type="match status" value="1"/>
</dbReference>
<dbReference type="Proteomes" id="UP000316882">
    <property type="component" value="Unassembled WGS sequence"/>
</dbReference>
<gene>
    <name evidence="4" type="primary">oppA_9</name>
    <name evidence="4" type="ORF">BPA01_36120</name>
</gene>
<dbReference type="Gene3D" id="3.40.190.10">
    <property type="entry name" value="Periplasmic binding protein-like II"/>
    <property type="match status" value="1"/>
</dbReference>
<dbReference type="GeneID" id="87610312"/>
<dbReference type="RefSeq" id="WP_122966022.1">
    <property type="nucleotide sequence ID" value="NZ_BJMH01000018.1"/>
</dbReference>
<proteinExistence type="predicted"/>
<reference evidence="4 5" key="1">
    <citation type="submission" date="2019-06" db="EMBL/GenBank/DDBJ databases">
        <title>Whole genome shotgun sequence of Brevibacillus parabrevis NBRC 12334.</title>
        <authorList>
            <person name="Hosoyama A."/>
            <person name="Uohara A."/>
            <person name="Ohji S."/>
            <person name="Ichikawa N."/>
        </authorList>
    </citation>
    <scope>NUCLEOTIDE SEQUENCE [LARGE SCALE GENOMIC DNA]</scope>
    <source>
        <strain evidence="4 5">NBRC 12334</strain>
    </source>
</reference>
<dbReference type="Pfam" id="PF00496">
    <property type="entry name" value="SBP_bac_5"/>
    <property type="match status" value="1"/>
</dbReference>
<dbReference type="GO" id="GO:1904680">
    <property type="term" value="F:peptide transmembrane transporter activity"/>
    <property type="evidence" value="ECO:0007669"/>
    <property type="project" value="TreeGrafter"/>
</dbReference>
<dbReference type="GO" id="GO:0003677">
    <property type="term" value="F:DNA binding"/>
    <property type="evidence" value="ECO:0007669"/>
    <property type="project" value="UniProtKB-KW"/>
</dbReference>
<feature type="domain" description="Solute-binding protein family 5" evidence="2">
    <location>
        <begin position="176"/>
        <end position="493"/>
    </location>
</feature>